<dbReference type="InterPro" id="IPR023828">
    <property type="entry name" value="Peptidase_S8_Ser-AS"/>
</dbReference>
<name>A0A0T7APQ1_PREIN</name>
<dbReference type="SUPFAM" id="SSF52743">
    <property type="entry name" value="Subtilisin-like"/>
    <property type="match status" value="1"/>
</dbReference>
<gene>
    <name evidence="9" type="ORF">PIOMA14_II_0580</name>
</gene>
<evidence type="ECO:0000256" key="5">
    <source>
        <dbReference type="ARBA" id="ARBA00022825"/>
    </source>
</evidence>
<dbReference type="CDD" id="cd07477">
    <property type="entry name" value="Peptidases_S8_Subtilisin_subset"/>
    <property type="match status" value="1"/>
</dbReference>
<dbReference type="EMBL" id="AP014598">
    <property type="protein sequence ID" value="BAU19084.1"/>
    <property type="molecule type" value="Genomic_DNA"/>
</dbReference>
<keyword evidence="2 6" id="KW-0645">Protease</keyword>
<evidence type="ECO:0000256" key="3">
    <source>
        <dbReference type="ARBA" id="ARBA00022723"/>
    </source>
</evidence>
<evidence type="ECO:0000256" key="1">
    <source>
        <dbReference type="ARBA" id="ARBA00011073"/>
    </source>
</evidence>
<feature type="active site" description="Charge relay system" evidence="6">
    <location>
        <position position="304"/>
    </location>
</feature>
<dbReference type="Pfam" id="PF00082">
    <property type="entry name" value="Peptidase_S8"/>
    <property type="match status" value="1"/>
</dbReference>
<sequence length="550" mass="59660">MSDKNNKRFLVTYANQEVSKASAVKLLKVNQARMKEGVSFMSTDRAALKDNVLHFENLGVSVLELTSEEAKNLANQEGVLAVEEDAKMYALDIEPEGFDADYAPEVYINQKEMEKLEGTQENIEGVRVKSCLRHKGASLEPINLLEVQEEDTVVGEKTVPEAESLPFNFEMLSDKNKLFAVESLADEKQTQSQAGGFANGYKKAMMDMFSSMLDANLKQDASEYCDEEAASAQGIESVEALATSYIPWNIKLVKAHKAWAKGYDGTGVKVAVLDTGIDYNHEDLCVYGGVAFSGSGDYMDYHGHGTHCAGIIAAREYRKKVVGVAPRAKLYAVKVLGNDGGGYTSGIIAGMEWCIKNGIQVASMSLGGPQGPSVAYSNAISKCQLNGVIVVVAAGNSGHTNYFPWVCSPANSVQAKTWSASPIAVGAVDKRNQIADFSSRGHQYLPWNPVGCVAPGVKVNSTIPGNKYVEMSGTSMACPHVAGLAALLCQRWNSSDVYKIKKQLLLGTYYSHKYPTSTDKGFGLINCDRVVSTYYVNMYFDSLAAWSLLA</sequence>
<dbReference type="InterPro" id="IPR034202">
    <property type="entry name" value="Subtilisin_Carlsberg-like"/>
</dbReference>
<dbReference type="PROSITE" id="PS00138">
    <property type="entry name" value="SUBTILASE_SER"/>
    <property type="match status" value="1"/>
</dbReference>
<feature type="active site" description="Charge relay system" evidence="6">
    <location>
        <position position="274"/>
    </location>
</feature>
<proteinExistence type="inferred from homology"/>
<reference evidence="9 10" key="1">
    <citation type="journal article" date="2016" name="DNA Res.">
        <title>The complete genome sequencing of Prevotella intermedia strain OMA14 and a subsequent fine-scale, intra-species genomic comparison reveal an unusual amplification of conjugative and mobile transposons and identify a novel Prevotella-lineage-specific repeat.</title>
        <authorList>
            <person name="Naito M."/>
            <person name="Ogura Y."/>
            <person name="Itoh T."/>
            <person name="Shoji M."/>
            <person name="Okamoto M."/>
            <person name="Hayashi T."/>
            <person name="Nakayama K."/>
        </authorList>
    </citation>
    <scope>NUCLEOTIDE SEQUENCE [LARGE SCALE GENOMIC DNA]</scope>
    <source>
        <strain evidence="9 10">OMA14</strain>
    </source>
</reference>
<feature type="domain" description="Peptidase S8/S53" evidence="8">
    <location>
        <begin position="265"/>
        <end position="504"/>
    </location>
</feature>
<dbReference type="InterPro" id="IPR022398">
    <property type="entry name" value="Peptidase_S8_His-AS"/>
</dbReference>
<evidence type="ECO:0000256" key="4">
    <source>
        <dbReference type="ARBA" id="ARBA00022801"/>
    </source>
</evidence>
<dbReference type="STRING" id="28131.BWX40_10405"/>
<evidence type="ECO:0000256" key="2">
    <source>
        <dbReference type="ARBA" id="ARBA00022670"/>
    </source>
</evidence>
<keyword evidence="3" id="KW-0479">Metal-binding</keyword>
<dbReference type="PANTHER" id="PTHR43806:SF11">
    <property type="entry name" value="CEREVISIN-RELATED"/>
    <property type="match status" value="1"/>
</dbReference>
<dbReference type="PROSITE" id="PS51892">
    <property type="entry name" value="SUBTILASE"/>
    <property type="match status" value="1"/>
</dbReference>
<dbReference type="InterPro" id="IPR036852">
    <property type="entry name" value="Peptidase_S8/S53_dom_sf"/>
</dbReference>
<dbReference type="GO" id="GO:0006508">
    <property type="term" value="P:proteolysis"/>
    <property type="evidence" value="ECO:0007669"/>
    <property type="project" value="UniProtKB-KW"/>
</dbReference>
<keyword evidence="4 6" id="KW-0378">Hydrolase</keyword>
<dbReference type="InterPro" id="IPR015500">
    <property type="entry name" value="Peptidase_S8_subtilisin-rel"/>
</dbReference>
<evidence type="ECO:0000259" key="8">
    <source>
        <dbReference type="Pfam" id="PF00082"/>
    </source>
</evidence>
<accession>A0A0T7APQ1</accession>
<dbReference type="AlphaFoldDB" id="A0A0T7APQ1"/>
<dbReference type="PRINTS" id="PR00723">
    <property type="entry name" value="SUBTILISIN"/>
</dbReference>
<evidence type="ECO:0000256" key="6">
    <source>
        <dbReference type="PROSITE-ProRule" id="PRU01240"/>
    </source>
</evidence>
<dbReference type="InterPro" id="IPR050131">
    <property type="entry name" value="Peptidase_S8_subtilisin-like"/>
</dbReference>
<evidence type="ECO:0000256" key="7">
    <source>
        <dbReference type="RuleBase" id="RU003355"/>
    </source>
</evidence>
<feature type="active site" description="Charge relay system" evidence="6">
    <location>
        <position position="475"/>
    </location>
</feature>
<dbReference type="PANTHER" id="PTHR43806">
    <property type="entry name" value="PEPTIDASE S8"/>
    <property type="match status" value="1"/>
</dbReference>
<dbReference type="GO" id="GO:0046872">
    <property type="term" value="F:metal ion binding"/>
    <property type="evidence" value="ECO:0007669"/>
    <property type="project" value="UniProtKB-KW"/>
</dbReference>
<dbReference type="InterPro" id="IPR000209">
    <property type="entry name" value="Peptidase_S8/S53_dom"/>
</dbReference>
<dbReference type="Proteomes" id="UP000217431">
    <property type="component" value="Chromosome II"/>
</dbReference>
<keyword evidence="5 6" id="KW-0720">Serine protease</keyword>
<dbReference type="GO" id="GO:0004252">
    <property type="term" value="F:serine-type endopeptidase activity"/>
    <property type="evidence" value="ECO:0007669"/>
    <property type="project" value="UniProtKB-UniRule"/>
</dbReference>
<evidence type="ECO:0000313" key="10">
    <source>
        <dbReference type="Proteomes" id="UP000217431"/>
    </source>
</evidence>
<dbReference type="PROSITE" id="PS00136">
    <property type="entry name" value="SUBTILASE_ASP"/>
    <property type="match status" value="1"/>
</dbReference>
<dbReference type="PROSITE" id="PS00137">
    <property type="entry name" value="SUBTILASE_HIS"/>
    <property type="match status" value="1"/>
</dbReference>
<protein>
    <submittedName>
        <fullName evidence="9">Putative subtilisin/elastase</fullName>
    </submittedName>
</protein>
<dbReference type="InterPro" id="IPR023827">
    <property type="entry name" value="Peptidase_S8_Asp-AS"/>
</dbReference>
<dbReference type="Gene3D" id="3.40.50.200">
    <property type="entry name" value="Peptidase S8/S53 domain"/>
    <property type="match status" value="1"/>
</dbReference>
<comment type="similarity">
    <text evidence="1 6 7">Belongs to the peptidase S8 family.</text>
</comment>
<evidence type="ECO:0000313" key="9">
    <source>
        <dbReference type="EMBL" id="BAU19084.1"/>
    </source>
</evidence>
<organism evidence="9 10">
    <name type="scientific">Prevotella intermedia</name>
    <dbReference type="NCBI Taxonomy" id="28131"/>
    <lineage>
        <taxon>Bacteria</taxon>
        <taxon>Pseudomonadati</taxon>
        <taxon>Bacteroidota</taxon>
        <taxon>Bacteroidia</taxon>
        <taxon>Bacteroidales</taxon>
        <taxon>Prevotellaceae</taxon>
        <taxon>Prevotella</taxon>
    </lineage>
</organism>